<protein>
    <recommendedName>
        <fullName evidence="4">EKC/KEOPS complex subunit CGI121</fullName>
    </recommendedName>
    <alternativeName>
        <fullName evidence="3">EKC/KEOPS complex subunit cgi121</fullName>
    </alternativeName>
</protein>
<comment type="caution">
    <text evidence="9">The sequence shown here is derived from an EMBL/GenBank/DDBJ whole genome shotgun (WGS) entry which is preliminary data.</text>
</comment>
<dbReference type="Pfam" id="PF08617">
    <property type="entry name" value="CGI-121"/>
    <property type="match status" value="1"/>
</dbReference>
<dbReference type="Proteomes" id="UP000669133">
    <property type="component" value="Unassembled WGS sequence"/>
</dbReference>
<evidence type="ECO:0000256" key="4">
    <source>
        <dbReference type="ARBA" id="ARBA00016009"/>
    </source>
</evidence>
<keyword evidence="6 8" id="KW-0539">Nucleus</keyword>
<dbReference type="RefSeq" id="XP_067547716.1">
    <property type="nucleotide sequence ID" value="XM_067693168.1"/>
</dbReference>
<dbReference type="PANTHER" id="PTHR15840:SF10">
    <property type="entry name" value="EKC_KEOPS COMPLEX SUBUNIT TPRKB"/>
    <property type="match status" value="1"/>
</dbReference>
<evidence type="ECO:0000313" key="10">
    <source>
        <dbReference type="Proteomes" id="UP000669133"/>
    </source>
</evidence>
<dbReference type="InterPro" id="IPR013926">
    <property type="entry name" value="CGI121/TPRKB"/>
</dbReference>
<dbReference type="SUPFAM" id="SSF143870">
    <property type="entry name" value="PF0523-like"/>
    <property type="match status" value="1"/>
</dbReference>
<dbReference type="GO" id="GO:0005829">
    <property type="term" value="C:cytosol"/>
    <property type="evidence" value="ECO:0007669"/>
    <property type="project" value="TreeGrafter"/>
</dbReference>
<evidence type="ECO:0000256" key="7">
    <source>
        <dbReference type="ARBA" id="ARBA00025043"/>
    </source>
</evidence>
<dbReference type="PANTHER" id="PTHR15840">
    <property type="entry name" value="CGI-121 FAMILY MEMBER"/>
    <property type="match status" value="1"/>
</dbReference>
<evidence type="ECO:0000313" key="9">
    <source>
        <dbReference type="EMBL" id="KAG5418600.1"/>
    </source>
</evidence>
<comment type="function">
    <text evidence="7">Component of the EKC/KEOPS complex that is required for the formation of a threonylcarbamoyl group on adenosine at position 37 (t(6)A37) in tRNAs that read codons beginning with adenine. The complex is probably involved in the transfer of the threonylcarbamoyl moiety of threonylcarbamoyl-AMP (TC-AMP) to the N6 group of A37. CGI121 acts as an allosteric effector that regulates the t(6)A activity of the complex. The EKC/KEOPS complex also promotes both telomere uncapping and telomere elongation. The complex is required for efficient recruitment of transcriptional coactivators. CGI121 is not required for tRNA modification.</text>
</comment>
<comment type="similarity">
    <text evidence="2 8">Belongs to the CGI121/TPRKB family.</text>
</comment>
<evidence type="ECO:0000256" key="3">
    <source>
        <dbReference type="ARBA" id="ARBA00015316"/>
    </source>
</evidence>
<keyword evidence="5" id="KW-0819">tRNA processing</keyword>
<dbReference type="GO" id="GO:0000408">
    <property type="term" value="C:EKC/KEOPS complex"/>
    <property type="evidence" value="ECO:0007669"/>
    <property type="project" value="TreeGrafter"/>
</dbReference>
<comment type="subcellular location">
    <subcellularLocation>
        <location evidence="1">Nucleus</location>
    </subcellularLocation>
</comment>
<organism evidence="9 10">
    <name type="scientific">Candida metapsilosis</name>
    <dbReference type="NCBI Taxonomy" id="273372"/>
    <lineage>
        <taxon>Eukaryota</taxon>
        <taxon>Fungi</taxon>
        <taxon>Dikarya</taxon>
        <taxon>Ascomycota</taxon>
        <taxon>Saccharomycotina</taxon>
        <taxon>Pichiomycetes</taxon>
        <taxon>Debaryomycetaceae</taxon>
        <taxon>Candida/Lodderomyces clade</taxon>
        <taxon>Candida</taxon>
    </lineage>
</organism>
<name>A0A8H7ZB35_9ASCO</name>
<evidence type="ECO:0000256" key="8">
    <source>
        <dbReference type="RuleBase" id="RU004398"/>
    </source>
</evidence>
<evidence type="ECO:0000256" key="2">
    <source>
        <dbReference type="ARBA" id="ARBA00005546"/>
    </source>
</evidence>
<reference evidence="9 10" key="1">
    <citation type="submission" date="2020-12" db="EMBL/GenBank/DDBJ databases">
        <title>Effect of drift, selection, and recombination on the evolution of hybrid genomes in Candida yeast pathogens.</title>
        <authorList>
            <person name="Mixao V."/>
            <person name="Ksiezopolska E."/>
            <person name="Saus E."/>
            <person name="Boekhout T."/>
            <person name="Gacser A."/>
            <person name="Gabaldon T."/>
        </authorList>
    </citation>
    <scope>NUCLEOTIDE SEQUENCE [LARGE SCALE GENOMIC DNA]</scope>
    <source>
        <strain evidence="9 10">BP57</strain>
    </source>
</reference>
<dbReference type="Gene3D" id="3.30.2380.10">
    <property type="entry name" value="CGI121/TPRKB"/>
    <property type="match status" value="1"/>
</dbReference>
<dbReference type="GO" id="GO:0002949">
    <property type="term" value="P:tRNA threonylcarbamoyladenosine modification"/>
    <property type="evidence" value="ECO:0007669"/>
    <property type="project" value="TreeGrafter"/>
</dbReference>
<dbReference type="AlphaFoldDB" id="A0A8H7ZB35"/>
<gene>
    <name evidence="9" type="ORF">I9W82_004128</name>
</gene>
<dbReference type="OrthoDB" id="329139at2759"/>
<evidence type="ECO:0000256" key="5">
    <source>
        <dbReference type="ARBA" id="ARBA00022694"/>
    </source>
</evidence>
<accession>A0A8H7ZB35</accession>
<keyword evidence="10" id="KW-1185">Reference proteome</keyword>
<dbReference type="InterPro" id="IPR036504">
    <property type="entry name" value="CGI121/TPRKB_sf"/>
</dbReference>
<sequence length="114" mass="12488">MQAKTLNTEILLNLSPVNVISDAIKRFGISDDCSNVIVVKVVSPDDDVVQMEKDLTDIVDGECVAITDEVLLELVDVSKFKKIYKLNDTVFATDGNQQGQLTRLAIGACLLRGY</sequence>
<dbReference type="EMBL" id="JAEOAQ010000005">
    <property type="protein sequence ID" value="KAG5418600.1"/>
    <property type="molecule type" value="Genomic_DNA"/>
</dbReference>
<evidence type="ECO:0000256" key="6">
    <source>
        <dbReference type="ARBA" id="ARBA00023242"/>
    </source>
</evidence>
<dbReference type="GO" id="GO:0005634">
    <property type="term" value="C:nucleus"/>
    <property type="evidence" value="ECO:0007669"/>
    <property type="project" value="UniProtKB-SubCell"/>
</dbReference>
<dbReference type="GeneID" id="93652757"/>
<proteinExistence type="inferred from homology"/>
<evidence type="ECO:0000256" key="1">
    <source>
        <dbReference type="ARBA" id="ARBA00004123"/>
    </source>
</evidence>